<protein>
    <submittedName>
        <fullName evidence="1">Retrotransposon protein, putative, Ty3-gypsy subclass</fullName>
    </submittedName>
</protein>
<organism evidence="1">
    <name type="scientific">Tanacetum cinerariifolium</name>
    <name type="common">Dalmatian daisy</name>
    <name type="synonym">Chrysanthemum cinerariifolium</name>
    <dbReference type="NCBI Taxonomy" id="118510"/>
    <lineage>
        <taxon>Eukaryota</taxon>
        <taxon>Viridiplantae</taxon>
        <taxon>Streptophyta</taxon>
        <taxon>Embryophyta</taxon>
        <taxon>Tracheophyta</taxon>
        <taxon>Spermatophyta</taxon>
        <taxon>Magnoliopsida</taxon>
        <taxon>eudicotyledons</taxon>
        <taxon>Gunneridae</taxon>
        <taxon>Pentapetalae</taxon>
        <taxon>asterids</taxon>
        <taxon>campanulids</taxon>
        <taxon>Asterales</taxon>
        <taxon>Asteraceae</taxon>
        <taxon>Asteroideae</taxon>
        <taxon>Anthemideae</taxon>
        <taxon>Anthemidinae</taxon>
        <taxon>Tanacetum</taxon>
    </lineage>
</organism>
<dbReference type="EMBL" id="BKCJ010003573">
    <property type="protein sequence ID" value="GEU55916.1"/>
    <property type="molecule type" value="Genomic_DNA"/>
</dbReference>
<name>A0A6L2L2X9_TANCI</name>
<reference evidence="1" key="1">
    <citation type="journal article" date="2019" name="Sci. Rep.">
        <title>Draft genome of Tanacetum cinerariifolium, the natural source of mosquito coil.</title>
        <authorList>
            <person name="Yamashiro T."/>
            <person name="Shiraishi A."/>
            <person name="Satake H."/>
            <person name="Nakayama K."/>
        </authorList>
    </citation>
    <scope>NUCLEOTIDE SEQUENCE</scope>
</reference>
<dbReference type="PANTHER" id="PTHR45835:SF99">
    <property type="entry name" value="CHROMO DOMAIN-CONTAINING PROTEIN-RELATED"/>
    <property type="match status" value="1"/>
</dbReference>
<dbReference type="PANTHER" id="PTHR45835">
    <property type="entry name" value="YALI0A06105P"/>
    <property type="match status" value="1"/>
</dbReference>
<accession>A0A6L2L2X9</accession>
<gene>
    <name evidence="1" type="ORF">Tci_027894</name>
</gene>
<proteinExistence type="predicted"/>
<evidence type="ECO:0000313" key="1">
    <source>
        <dbReference type="EMBL" id="GEU55916.1"/>
    </source>
</evidence>
<comment type="caution">
    <text evidence="1">The sequence shown here is derived from an EMBL/GenBank/DDBJ whole genome shotgun (WGS) entry which is preliminary data.</text>
</comment>
<sequence length="328" mass="37784">MKGGVKSRRVRGICRMIQAKVSKKMLVVEVETSKAKNASTEVLRGLDQRMEKRDGGLQVHCNDPRYLSESREKKTMDFIPKLPRSSSRYDVIWAIVDRLAKSAYFLTDDQSDRTFWTLENMFRACVRNLVVVGILTFREMSFTTKIVIIRVFDVFSLEALYGRKCRLHVLWAEIGKSSLIRPKLVLETTDKVDEEVATMDGVFEGAFGALGLEIEALVDAMEDPIDDIVNAIIKMRVMFHDVLKMTSQEHAIRKNLIRSENDILDFNGAVQLDTFQLKKLISMVRSRKIGMIWSLSLLGICKRCKIPFIREDDLTIIWDYENLTELYK</sequence>
<dbReference type="AlphaFoldDB" id="A0A6L2L2X9"/>